<dbReference type="Proteomes" id="UP001212085">
    <property type="component" value="Chromosome"/>
</dbReference>
<dbReference type="EMBL" id="VUNP01000003">
    <property type="protein sequence ID" value="MST53031.1"/>
    <property type="molecule type" value="Genomic_DNA"/>
</dbReference>
<evidence type="ECO:0000313" key="2">
    <source>
        <dbReference type="EMBL" id="WBB07002.1"/>
    </source>
</evidence>
<keyword evidence="4" id="KW-1185">Reference proteome</keyword>
<evidence type="ECO:0000313" key="3">
    <source>
        <dbReference type="Proteomes" id="UP000471052"/>
    </source>
</evidence>
<protein>
    <recommendedName>
        <fullName evidence="5">DUF4258 domain-containing protein</fullName>
    </recommendedName>
</protein>
<accession>A0A6N7X0A7</accession>
<dbReference type="EMBL" id="CP114883">
    <property type="protein sequence ID" value="WBB07002.1"/>
    <property type="molecule type" value="Genomic_DNA"/>
</dbReference>
<reference evidence="2 4" key="2">
    <citation type="submission" date="2022-12" db="EMBL/GenBank/DDBJ databases">
        <title>Streptococcus alactolyticus LGM, complete genome.</title>
        <authorList>
            <person name="Liu Z."/>
            <person name="Mu C."/>
            <person name="Zhu W."/>
        </authorList>
    </citation>
    <scope>NUCLEOTIDE SEQUENCE [LARGE SCALE GENOMIC DNA]</scope>
    <source>
        <strain evidence="2 4">LGM</strain>
    </source>
</reference>
<sequence>MKAVDNVEITGISKHTTERAIERGGTIQTLTDALINPLEVTNTKYDKDGLPSKQYRGAVSTVVVNPDTGNVVSTNPTRRNIRKRHGVYKNETK</sequence>
<evidence type="ECO:0008006" key="5">
    <source>
        <dbReference type="Google" id="ProtNLM"/>
    </source>
</evidence>
<dbReference type="Proteomes" id="UP000471052">
    <property type="component" value="Unassembled WGS sequence"/>
</dbReference>
<proteinExistence type="predicted"/>
<organism evidence="1 3">
    <name type="scientific">Streptococcus alactolyticus</name>
    <dbReference type="NCBI Taxonomy" id="29389"/>
    <lineage>
        <taxon>Bacteria</taxon>
        <taxon>Bacillati</taxon>
        <taxon>Bacillota</taxon>
        <taxon>Bacilli</taxon>
        <taxon>Lactobacillales</taxon>
        <taxon>Streptococcaceae</taxon>
        <taxon>Streptococcus</taxon>
    </lineage>
</organism>
<evidence type="ECO:0000313" key="4">
    <source>
        <dbReference type="Proteomes" id="UP001212085"/>
    </source>
</evidence>
<reference evidence="1 3" key="1">
    <citation type="submission" date="2019-08" db="EMBL/GenBank/DDBJ databases">
        <title>In-depth cultivation of the pig gut microbiome towards novel bacterial diversity and tailored functional studies.</title>
        <authorList>
            <person name="Wylensek D."/>
            <person name="Hitch T.C.A."/>
            <person name="Clavel T."/>
        </authorList>
    </citation>
    <scope>NUCLEOTIDE SEQUENCE [LARGE SCALE GENOMIC DNA]</scope>
    <source>
        <strain evidence="1 3">BL-178-WT-3A</strain>
    </source>
</reference>
<dbReference type="OrthoDB" id="3197444at2"/>
<dbReference type="RefSeq" id="WP_154454261.1">
    <property type="nucleotide sequence ID" value="NZ_CANUBN010000038.1"/>
</dbReference>
<name>A0A6N7X0A7_STRAY</name>
<evidence type="ECO:0000313" key="1">
    <source>
        <dbReference type="EMBL" id="MST53031.1"/>
    </source>
</evidence>
<gene>
    <name evidence="1" type="ORF">FYJ82_00950</name>
    <name evidence="2" type="ORF">O6R09_03515</name>
</gene>
<dbReference type="AlphaFoldDB" id="A0A6N7X0A7"/>